<dbReference type="Proteomes" id="UP001177140">
    <property type="component" value="Unassembled WGS sequence"/>
</dbReference>
<organism evidence="2 3">
    <name type="scientific">Papaver nudicaule</name>
    <name type="common">Iceland poppy</name>
    <dbReference type="NCBI Taxonomy" id="74823"/>
    <lineage>
        <taxon>Eukaryota</taxon>
        <taxon>Viridiplantae</taxon>
        <taxon>Streptophyta</taxon>
        <taxon>Embryophyta</taxon>
        <taxon>Tracheophyta</taxon>
        <taxon>Spermatophyta</taxon>
        <taxon>Magnoliopsida</taxon>
        <taxon>Ranunculales</taxon>
        <taxon>Papaveraceae</taxon>
        <taxon>Papaveroideae</taxon>
        <taxon>Papaver</taxon>
    </lineage>
</organism>
<dbReference type="EMBL" id="JAJJMA010135453">
    <property type="protein sequence ID" value="MCL7033529.1"/>
    <property type="molecule type" value="Genomic_DNA"/>
</dbReference>
<name>A0AA41V7A8_PAPNU</name>
<gene>
    <name evidence="2" type="ORF">MKW94_022291</name>
</gene>
<keyword evidence="3" id="KW-1185">Reference proteome</keyword>
<feature type="signal peptide" evidence="1">
    <location>
        <begin position="1"/>
        <end position="19"/>
    </location>
</feature>
<dbReference type="AlphaFoldDB" id="A0AA41V7A8"/>
<keyword evidence="1" id="KW-0732">Signal</keyword>
<sequence length="88" mass="9936">MNATSKVWMVAASVGVVEALNDQAGMCRWNYALRSVHQYTKNRVKSSLSSSVPALSVIPEQIMKQRNEMKQSEESLRKVMYLSCWGPN</sequence>
<evidence type="ECO:0000313" key="3">
    <source>
        <dbReference type="Proteomes" id="UP001177140"/>
    </source>
</evidence>
<proteinExistence type="predicted"/>
<reference evidence="2" key="1">
    <citation type="submission" date="2022-03" db="EMBL/GenBank/DDBJ databases">
        <title>A functionally conserved STORR gene fusion in Papaver species that diverged 16.8 million years ago.</title>
        <authorList>
            <person name="Catania T."/>
        </authorList>
    </citation>
    <scope>NUCLEOTIDE SEQUENCE</scope>
    <source>
        <strain evidence="2">S-191538</strain>
    </source>
</reference>
<evidence type="ECO:0000313" key="2">
    <source>
        <dbReference type="EMBL" id="MCL7033529.1"/>
    </source>
</evidence>
<protein>
    <recommendedName>
        <fullName evidence="4">Wound-responsive family protein</fullName>
    </recommendedName>
</protein>
<dbReference type="Pfam" id="PF12609">
    <property type="entry name" value="DUF3774"/>
    <property type="match status" value="1"/>
</dbReference>
<accession>A0AA41V7A8</accession>
<dbReference type="PANTHER" id="PTHR33090">
    <property type="entry name" value="DUF3774 DOMAIN PROTEIN-RELATED"/>
    <property type="match status" value="1"/>
</dbReference>
<dbReference type="InterPro" id="IPR022251">
    <property type="entry name" value="DUF3774_wound-induced"/>
</dbReference>
<comment type="caution">
    <text evidence="2">The sequence shown here is derived from an EMBL/GenBank/DDBJ whole genome shotgun (WGS) entry which is preliminary data.</text>
</comment>
<evidence type="ECO:0008006" key="4">
    <source>
        <dbReference type="Google" id="ProtNLM"/>
    </source>
</evidence>
<feature type="chain" id="PRO_5041247288" description="Wound-responsive family protein" evidence="1">
    <location>
        <begin position="20"/>
        <end position="88"/>
    </location>
</feature>
<evidence type="ECO:0000256" key="1">
    <source>
        <dbReference type="SAM" id="SignalP"/>
    </source>
</evidence>